<feature type="transmembrane region" description="Helical" evidence="1">
    <location>
        <begin position="44"/>
        <end position="65"/>
    </location>
</feature>
<evidence type="ECO:0000313" key="4">
    <source>
        <dbReference type="Proteomes" id="UP000186469"/>
    </source>
</evidence>
<keyword evidence="4" id="KW-1185">Reference proteome</keyword>
<proteinExistence type="predicted"/>
<keyword evidence="1" id="KW-0812">Transmembrane</keyword>
<reference evidence="3 4" key="1">
    <citation type="submission" date="2016-12" db="EMBL/GenBank/DDBJ databases">
        <authorList>
            <person name="Song W.-J."/>
            <person name="Kurnit D.M."/>
        </authorList>
    </citation>
    <scope>NUCLEOTIDE SEQUENCE [LARGE SCALE GENOMIC DNA]</scope>
    <source>
        <strain evidence="3 4">DSM 11393</strain>
    </source>
</reference>
<keyword evidence="1" id="KW-1133">Transmembrane helix</keyword>
<name>A0A1M7SMU0_9BACT</name>
<feature type="domain" description="DUF1468" evidence="2">
    <location>
        <begin position="15"/>
        <end position="155"/>
    </location>
</feature>
<dbReference type="Pfam" id="PF07331">
    <property type="entry name" value="TctB"/>
    <property type="match status" value="1"/>
</dbReference>
<dbReference type="Proteomes" id="UP000186469">
    <property type="component" value="Unassembled WGS sequence"/>
</dbReference>
<feature type="transmembrane region" description="Helical" evidence="1">
    <location>
        <begin position="12"/>
        <end position="32"/>
    </location>
</feature>
<dbReference type="STRING" id="1121455.SAMN02745728_01052"/>
<dbReference type="AlphaFoldDB" id="A0A1M7SMU0"/>
<accession>A0A1M7SMU0</accession>
<feature type="transmembrane region" description="Helical" evidence="1">
    <location>
        <begin position="129"/>
        <end position="150"/>
    </location>
</feature>
<dbReference type="InterPro" id="IPR009936">
    <property type="entry name" value="DUF1468"/>
</dbReference>
<dbReference type="EMBL" id="FRDI01000004">
    <property type="protein sequence ID" value="SHN59785.1"/>
    <property type="molecule type" value="Genomic_DNA"/>
</dbReference>
<feature type="transmembrane region" description="Helical" evidence="1">
    <location>
        <begin position="89"/>
        <end position="122"/>
    </location>
</feature>
<keyword evidence="1" id="KW-0472">Membrane</keyword>
<evidence type="ECO:0000256" key="1">
    <source>
        <dbReference type="SAM" id="Phobius"/>
    </source>
</evidence>
<organism evidence="3 4">
    <name type="scientific">Desulfovibrio litoralis DSM 11393</name>
    <dbReference type="NCBI Taxonomy" id="1121455"/>
    <lineage>
        <taxon>Bacteria</taxon>
        <taxon>Pseudomonadati</taxon>
        <taxon>Thermodesulfobacteriota</taxon>
        <taxon>Desulfovibrionia</taxon>
        <taxon>Desulfovibrionales</taxon>
        <taxon>Desulfovibrionaceae</taxon>
        <taxon>Desulfovibrio</taxon>
    </lineage>
</organism>
<evidence type="ECO:0000313" key="3">
    <source>
        <dbReference type="EMBL" id="SHN59785.1"/>
    </source>
</evidence>
<sequence length="160" mass="18335">MKTKNELKNDIFFSIVTLLFALFFTISIFVTIEARDETIVGARTFPYFIAAGLFILGTCLFYSSLKQLKLNEFTLEDTLNLSFKQIQAVSLYLLILVLYCLGIMYIGYIVSSALVLLVLMLFYGARNKLIISLMVCIVPFVMWLVFSVLMEVQFPQTLLY</sequence>
<protein>
    <submittedName>
        <fullName evidence="3">Tripartite tricarboxylate transporter TctB family protein</fullName>
    </submittedName>
</protein>
<gene>
    <name evidence="3" type="ORF">SAMN02745728_01052</name>
</gene>
<dbReference type="RefSeq" id="WP_072696744.1">
    <property type="nucleotide sequence ID" value="NZ_FRDI01000004.1"/>
</dbReference>
<evidence type="ECO:0000259" key="2">
    <source>
        <dbReference type="Pfam" id="PF07331"/>
    </source>
</evidence>